<feature type="domain" description="Tyr recombinase" evidence="5">
    <location>
        <begin position="165"/>
        <end position="368"/>
    </location>
</feature>
<dbReference type="InterPro" id="IPR044068">
    <property type="entry name" value="CB"/>
</dbReference>
<keyword evidence="2 4" id="KW-0238">DNA-binding</keyword>
<reference evidence="7 8" key="1">
    <citation type="submission" date="2014-02" db="EMBL/GenBank/DDBJ databases">
        <authorList>
            <person name="Manrique M."/>
        </authorList>
    </citation>
    <scope>NUCLEOTIDE SEQUENCE [LARGE SCALE GENOMIC DNA]</scope>
    <source>
        <strain evidence="7 8">LMG17956</strain>
    </source>
</reference>
<dbReference type="PROSITE" id="PS51898">
    <property type="entry name" value="TYR_RECOMBINASE"/>
    <property type="match status" value="1"/>
</dbReference>
<accession>A0A060RKQ0</accession>
<dbReference type="InterPro" id="IPR050090">
    <property type="entry name" value="Tyrosine_recombinase_XerCD"/>
</dbReference>
<evidence type="ECO:0000256" key="4">
    <source>
        <dbReference type="PROSITE-ProRule" id="PRU01248"/>
    </source>
</evidence>
<dbReference type="PANTHER" id="PTHR30349">
    <property type="entry name" value="PHAGE INTEGRASE-RELATED"/>
    <property type="match status" value="1"/>
</dbReference>
<dbReference type="PANTHER" id="PTHR30349:SF64">
    <property type="entry name" value="PROPHAGE INTEGRASE INTD-RELATED"/>
    <property type="match status" value="1"/>
</dbReference>
<name>A0A060RKQ0_9STRE</name>
<dbReference type="PROSITE" id="PS51900">
    <property type="entry name" value="CB"/>
    <property type="match status" value="1"/>
</dbReference>
<organism evidence="7 8">
    <name type="scientific">Streptococcus gallolyticus</name>
    <dbReference type="NCBI Taxonomy" id="315405"/>
    <lineage>
        <taxon>Bacteria</taxon>
        <taxon>Bacillati</taxon>
        <taxon>Bacillota</taxon>
        <taxon>Bacilli</taxon>
        <taxon>Lactobacillales</taxon>
        <taxon>Streptococcaceae</taxon>
        <taxon>Streptococcus</taxon>
    </lineage>
</organism>
<comment type="similarity">
    <text evidence="1">Belongs to the 'phage' integrase family.</text>
</comment>
<dbReference type="Pfam" id="PF00589">
    <property type="entry name" value="Phage_integrase"/>
    <property type="match status" value="1"/>
</dbReference>
<dbReference type="InterPro" id="IPR011010">
    <property type="entry name" value="DNA_brk_join_enz"/>
</dbReference>
<dbReference type="InterPro" id="IPR002104">
    <property type="entry name" value="Integrase_catalytic"/>
</dbReference>
<sequence length="376" mass="43604">MAISYRQRGKKKTWDYRIFDKNKVVVASNSGFKTKKEAILEATQLELELLHGNTIDSSVSLYELWQHWFTLQIKPLNKSDGTIEHHLHRSRLILNHFKNKPAISIKASDYQAFINSYAEKVSKDTVRRLNAEIRKVVQFAKRDKLSITDFTDGVIITGQTSRKTKTEKAITSTKDYHTLLKALKANMAKQYNILDYLLFVQLKTGLRFGEVLGLTWDCVLHDSQEIYTYRRYDPRKQEWRPPKTDTSVRKVPVDSETLMYLSELKACQTKNLMRSSIQNTDNHIFYSSFDGVPSNHMVNKHLRELLKELQIAPYDLSATGIRHTYASIMLAYGIDIWVIAANMGHKDITQITKTYGHLIKEKAEKENNRIREFLVA</sequence>
<evidence type="ECO:0000313" key="8">
    <source>
        <dbReference type="Proteomes" id="UP000027584"/>
    </source>
</evidence>
<dbReference type="Gene3D" id="1.10.443.10">
    <property type="entry name" value="Intergrase catalytic core"/>
    <property type="match status" value="1"/>
</dbReference>
<dbReference type="GO" id="GO:0015074">
    <property type="term" value="P:DNA integration"/>
    <property type="evidence" value="ECO:0007669"/>
    <property type="project" value="InterPro"/>
</dbReference>
<gene>
    <name evidence="7" type="ORF">BN963_SGAL_01429</name>
</gene>
<dbReference type="AlphaFoldDB" id="A0A060RKQ0"/>
<evidence type="ECO:0000259" key="6">
    <source>
        <dbReference type="PROSITE" id="PS51900"/>
    </source>
</evidence>
<dbReference type="GO" id="GO:0003677">
    <property type="term" value="F:DNA binding"/>
    <property type="evidence" value="ECO:0007669"/>
    <property type="project" value="UniProtKB-UniRule"/>
</dbReference>
<comment type="caution">
    <text evidence="7">The sequence shown here is derived from an EMBL/GenBank/DDBJ whole genome shotgun (WGS) entry which is preliminary data.</text>
</comment>
<feature type="domain" description="Core-binding (CB)" evidence="6">
    <location>
        <begin position="59"/>
        <end position="141"/>
    </location>
</feature>
<proteinExistence type="inferred from homology"/>
<protein>
    <submittedName>
        <fullName evidence="7">Phage integrase family recombinase</fullName>
    </submittedName>
</protein>
<evidence type="ECO:0000313" key="7">
    <source>
        <dbReference type="EMBL" id="CDO18231.1"/>
    </source>
</evidence>
<dbReference type="EMBL" id="CCBC010000176">
    <property type="protein sequence ID" value="CDO18231.1"/>
    <property type="molecule type" value="Genomic_DNA"/>
</dbReference>
<evidence type="ECO:0000256" key="2">
    <source>
        <dbReference type="ARBA" id="ARBA00023125"/>
    </source>
</evidence>
<dbReference type="InterPro" id="IPR013762">
    <property type="entry name" value="Integrase-like_cat_sf"/>
</dbReference>
<evidence type="ECO:0000256" key="3">
    <source>
        <dbReference type="ARBA" id="ARBA00023172"/>
    </source>
</evidence>
<dbReference type="CDD" id="cd01189">
    <property type="entry name" value="INT_ICEBs1_C_like"/>
    <property type="match status" value="1"/>
</dbReference>
<dbReference type="GO" id="GO:0006310">
    <property type="term" value="P:DNA recombination"/>
    <property type="evidence" value="ECO:0007669"/>
    <property type="project" value="UniProtKB-KW"/>
</dbReference>
<reference evidence="7 8" key="2">
    <citation type="submission" date="2014-05" db="EMBL/GenBank/DDBJ databases">
        <title>Genome sequence of Streptococcus gallolyticus.</title>
        <authorList>
            <person name="Del Campo R."/>
        </authorList>
    </citation>
    <scope>NUCLEOTIDE SEQUENCE [LARGE SCALE GENOMIC DNA]</scope>
    <source>
        <strain evidence="7 8">LMG17956</strain>
    </source>
</reference>
<keyword evidence="3" id="KW-0233">DNA recombination</keyword>
<dbReference type="Proteomes" id="UP000027584">
    <property type="component" value="Unassembled WGS sequence"/>
</dbReference>
<dbReference type="SUPFAM" id="SSF56349">
    <property type="entry name" value="DNA breaking-rejoining enzymes"/>
    <property type="match status" value="1"/>
</dbReference>
<evidence type="ECO:0000256" key="1">
    <source>
        <dbReference type="ARBA" id="ARBA00008857"/>
    </source>
</evidence>
<dbReference type="Gene3D" id="1.10.150.130">
    <property type="match status" value="1"/>
</dbReference>
<dbReference type="InterPro" id="IPR010998">
    <property type="entry name" value="Integrase_recombinase_N"/>
</dbReference>
<evidence type="ECO:0000259" key="5">
    <source>
        <dbReference type="PROSITE" id="PS51898"/>
    </source>
</evidence>